<dbReference type="AlphaFoldDB" id="A0A2W6MX03"/>
<dbReference type="Proteomes" id="UP000249746">
    <property type="component" value="Unassembled WGS sequence"/>
</dbReference>
<comment type="caution">
    <text evidence="5">The sequence shown here is derived from an EMBL/GenBank/DDBJ whole genome shotgun (WGS) entry which is preliminary data.</text>
</comment>
<dbReference type="InterPro" id="IPR052037">
    <property type="entry name" value="LPS_export_LptA"/>
</dbReference>
<evidence type="ECO:0000256" key="3">
    <source>
        <dbReference type="ARBA" id="ARBA00022764"/>
    </source>
</evidence>
<dbReference type="GO" id="GO:0009279">
    <property type="term" value="C:cell outer membrane"/>
    <property type="evidence" value="ECO:0007669"/>
    <property type="project" value="TreeGrafter"/>
</dbReference>
<dbReference type="PANTHER" id="PTHR36504">
    <property type="entry name" value="LIPOPOLYSACCHARIDE EXPORT SYSTEM PROTEIN LPTA"/>
    <property type="match status" value="1"/>
</dbReference>
<proteinExistence type="predicted"/>
<dbReference type="OrthoDB" id="5373249at2"/>
<keyword evidence="6" id="KW-1185">Reference proteome</keyword>
<accession>A0A2W6MX03</accession>
<dbReference type="Pfam" id="PF03968">
    <property type="entry name" value="LptD_N"/>
    <property type="match status" value="1"/>
</dbReference>
<evidence type="ECO:0000313" key="6">
    <source>
        <dbReference type="Proteomes" id="UP000249746"/>
    </source>
</evidence>
<evidence type="ECO:0000256" key="2">
    <source>
        <dbReference type="ARBA" id="ARBA00022729"/>
    </source>
</evidence>
<dbReference type="InterPro" id="IPR005653">
    <property type="entry name" value="OstA-like_N"/>
</dbReference>
<dbReference type="GO" id="GO:0015920">
    <property type="term" value="P:lipopolysaccharide transport"/>
    <property type="evidence" value="ECO:0007669"/>
    <property type="project" value="InterPro"/>
</dbReference>
<protein>
    <submittedName>
        <fullName evidence="5">Lipopolysaccharide transport periplasmic protein LptA</fullName>
    </submittedName>
</protein>
<gene>
    <name evidence="5" type="ORF">B6S12_01175</name>
</gene>
<evidence type="ECO:0000259" key="4">
    <source>
        <dbReference type="Pfam" id="PF03968"/>
    </source>
</evidence>
<dbReference type="GO" id="GO:0017089">
    <property type="term" value="F:glycolipid transfer activity"/>
    <property type="evidence" value="ECO:0007669"/>
    <property type="project" value="TreeGrafter"/>
</dbReference>
<keyword evidence="1" id="KW-0813">Transport</keyword>
<name>A0A2W6MX03_9HELI</name>
<keyword evidence="3" id="KW-0574">Periplasm</keyword>
<dbReference type="PANTHER" id="PTHR36504:SF1">
    <property type="entry name" value="LIPOPOLYSACCHARIDE EXPORT SYSTEM PROTEIN LPTA"/>
    <property type="match status" value="1"/>
</dbReference>
<dbReference type="RefSeq" id="WP_111228994.1">
    <property type="nucleotide sequence ID" value="NZ_NBIU01000002.1"/>
</dbReference>
<dbReference type="GO" id="GO:0001530">
    <property type="term" value="F:lipopolysaccharide binding"/>
    <property type="evidence" value="ECO:0007669"/>
    <property type="project" value="InterPro"/>
</dbReference>
<reference evidence="5 6" key="1">
    <citation type="submission" date="2017-03" db="EMBL/GenBank/DDBJ databases">
        <title>Genomic and clinical evidence uncovers the enterohepatic species Helicobacter valdiviensis as a potential human intestinal pathogen.</title>
        <authorList>
            <person name="Fresia P."/>
            <person name="Jara R."/>
            <person name="Sierra R."/>
            <person name="Ferres I."/>
            <person name="Greif G."/>
            <person name="Iraola G."/>
            <person name="Collado L."/>
        </authorList>
    </citation>
    <scope>NUCLEOTIDE SEQUENCE [LARGE SCALE GENOMIC DNA]</scope>
    <source>
        <strain evidence="5 6">WBE14</strain>
    </source>
</reference>
<organism evidence="5 6">
    <name type="scientific">Helicobacter valdiviensis</name>
    <dbReference type="NCBI Taxonomy" id="1458358"/>
    <lineage>
        <taxon>Bacteria</taxon>
        <taxon>Pseudomonadati</taxon>
        <taxon>Campylobacterota</taxon>
        <taxon>Epsilonproteobacteria</taxon>
        <taxon>Campylobacterales</taxon>
        <taxon>Helicobacteraceae</taxon>
        <taxon>Helicobacter</taxon>
    </lineage>
</organism>
<dbReference type="GO" id="GO:0030288">
    <property type="term" value="C:outer membrane-bounded periplasmic space"/>
    <property type="evidence" value="ECO:0007669"/>
    <property type="project" value="TreeGrafter"/>
</dbReference>
<feature type="domain" description="Organic solvent tolerance-like N-terminal" evidence="4">
    <location>
        <begin position="21"/>
        <end position="132"/>
    </location>
</feature>
<evidence type="ECO:0000256" key="1">
    <source>
        <dbReference type="ARBA" id="ARBA00022448"/>
    </source>
</evidence>
<dbReference type="NCBIfam" id="TIGR03002">
    <property type="entry name" value="outer_YhbN_LptA"/>
    <property type="match status" value="1"/>
</dbReference>
<dbReference type="EMBL" id="NBIU01000002">
    <property type="protein sequence ID" value="PZT48937.1"/>
    <property type="molecule type" value="Genomic_DNA"/>
</dbReference>
<dbReference type="Gene3D" id="2.60.450.10">
    <property type="entry name" value="Lipopolysaccharide (LPS) transport protein A like domain"/>
    <property type="match status" value="1"/>
</dbReference>
<keyword evidence="2" id="KW-0732">Signal</keyword>
<evidence type="ECO:0000313" key="5">
    <source>
        <dbReference type="EMBL" id="PZT48937.1"/>
    </source>
</evidence>
<sequence>MKRFFLLTFLCLSPLLCDEIQVSAQELSADETSKLTHLKGDVRIKRLEDRLHADEMFIYFNKQNRPEKMEAKNNVQFWLTLKDSRKIEGSADTLIYFPQKEEYQLIGKAFVKEPAKKNEVRGDKIIIEQKKGAINVLGDTKKPAVLIFELEKEK</sequence>
<dbReference type="InterPro" id="IPR014340">
    <property type="entry name" value="LptA"/>
</dbReference>